<feature type="signal peptide" evidence="13">
    <location>
        <begin position="1"/>
        <end position="29"/>
    </location>
</feature>
<dbReference type="Gene3D" id="2.60.40.420">
    <property type="entry name" value="Cupredoxins - blue copper proteins"/>
    <property type="match status" value="3"/>
</dbReference>
<evidence type="ECO:0000256" key="11">
    <source>
        <dbReference type="ARBA" id="ARBA00023008"/>
    </source>
</evidence>
<dbReference type="PANTHER" id="PTHR11709:SF281">
    <property type="entry name" value="LACCASE"/>
    <property type="match status" value="1"/>
</dbReference>
<dbReference type="InterPro" id="IPR034289">
    <property type="entry name" value="CuRO_3_LCC"/>
</dbReference>
<evidence type="ECO:0000256" key="9">
    <source>
        <dbReference type="ARBA" id="ARBA00022737"/>
    </source>
</evidence>
<keyword evidence="12 13" id="KW-0439">Lignin degradation</keyword>
<evidence type="ECO:0000256" key="10">
    <source>
        <dbReference type="ARBA" id="ARBA00023002"/>
    </source>
</evidence>
<dbReference type="InterPro" id="IPR045087">
    <property type="entry name" value="Cu-oxidase_fam"/>
</dbReference>
<dbReference type="InterPro" id="IPR002355">
    <property type="entry name" value="Cu_oxidase_Cu_BS"/>
</dbReference>
<evidence type="ECO:0000313" key="18">
    <source>
        <dbReference type="Proteomes" id="UP000000768"/>
    </source>
</evidence>
<dbReference type="InterPro" id="IPR001117">
    <property type="entry name" value="Cu-oxidase_2nd"/>
</dbReference>
<dbReference type="GO" id="GO:0048046">
    <property type="term" value="C:apoplast"/>
    <property type="evidence" value="ECO:0007669"/>
    <property type="project" value="UniProtKB-SubCell"/>
</dbReference>
<dbReference type="PROSITE" id="PS00080">
    <property type="entry name" value="MULTICOPPER_OXIDASE2"/>
    <property type="match status" value="1"/>
</dbReference>
<dbReference type="Pfam" id="PF07731">
    <property type="entry name" value="Cu-oxidase_2"/>
    <property type="match status" value="1"/>
</dbReference>
<dbReference type="InterPro" id="IPR034285">
    <property type="entry name" value="CuRO_2_LCC"/>
</dbReference>
<evidence type="ECO:0000259" key="14">
    <source>
        <dbReference type="Pfam" id="PF00394"/>
    </source>
</evidence>
<evidence type="ECO:0000313" key="17">
    <source>
        <dbReference type="EMBL" id="OQU85421.1"/>
    </source>
</evidence>
<evidence type="ECO:0000256" key="2">
    <source>
        <dbReference type="ARBA" id="ARBA00002075"/>
    </source>
</evidence>
<organism evidence="17 18">
    <name type="scientific">Sorghum bicolor</name>
    <name type="common">Sorghum</name>
    <name type="synonym">Sorghum vulgare</name>
    <dbReference type="NCBI Taxonomy" id="4558"/>
    <lineage>
        <taxon>Eukaryota</taxon>
        <taxon>Viridiplantae</taxon>
        <taxon>Streptophyta</taxon>
        <taxon>Embryophyta</taxon>
        <taxon>Tracheophyta</taxon>
        <taxon>Spermatophyta</taxon>
        <taxon>Magnoliopsida</taxon>
        <taxon>Liliopsida</taxon>
        <taxon>Poales</taxon>
        <taxon>Poaceae</taxon>
        <taxon>PACMAD clade</taxon>
        <taxon>Panicoideae</taxon>
        <taxon>Andropogonodae</taxon>
        <taxon>Andropogoneae</taxon>
        <taxon>Sorghinae</taxon>
        <taxon>Sorghum</taxon>
    </lineage>
</organism>
<dbReference type="CDD" id="cd13849">
    <property type="entry name" value="CuRO_1_LCC_plant"/>
    <property type="match status" value="1"/>
</dbReference>
<dbReference type="CDD" id="cd13897">
    <property type="entry name" value="CuRO_3_LCC_plant"/>
    <property type="match status" value="1"/>
</dbReference>
<dbReference type="SUPFAM" id="SSF49503">
    <property type="entry name" value="Cupredoxins"/>
    <property type="match status" value="3"/>
</dbReference>
<comment type="similarity">
    <text evidence="4 13">Belongs to the multicopper oxidase family.</text>
</comment>
<accession>A0A1Z5RPA1</accession>
<keyword evidence="10 13" id="KW-0560">Oxidoreductase</keyword>
<evidence type="ECO:0000256" key="4">
    <source>
        <dbReference type="ARBA" id="ARBA00010609"/>
    </source>
</evidence>
<dbReference type="EMBL" id="CM000763">
    <property type="protein sequence ID" value="OQU85421.1"/>
    <property type="molecule type" value="Genomic_DNA"/>
</dbReference>
<evidence type="ECO:0000256" key="5">
    <source>
        <dbReference type="ARBA" id="ARBA00012297"/>
    </source>
</evidence>
<dbReference type="Pfam" id="PF07732">
    <property type="entry name" value="Cu-oxidase_3"/>
    <property type="match status" value="1"/>
</dbReference>
<dbReference type="GO" id="GO:0052716">
    <property type="term" value="F:hydroquinone:oxygen oxidoreductase activity"/>
    <property type="evidence" value="ECO:0007669"/>
    <property type="project" value="UniProtKB-EC"/>
</dbReference>
<dbReference type="PROSITE" id="PS00079">
    <property type="entry name" value="MULTICOPPER_OXIDASE1"/>
    <property type="match status" value="1"/>
</dbReference>
<reference evidence="18" key="2">
    <citation type="journal article" date="2018" name="Plant J.">
        <title>The Sorghum bicolor reference genome: improved assembly, gene annotations, a transcriptome atlas, and signatures of genome organization.</title>
        <authorList>
            <person name="McCormick R.F."/>
            <person name="Truong S.K."/>
            <person name="Sreedasyam A."/>
            <person name="Jenkins J."/>
            <person name="Shu S."/>
            <person name="Sims D."/>
            <person name="Kennedy M."/>
            <person name="Amirebrahimi M."/>
            <person name="Weers B.D."/>
            <person name="McKinley B."/>
            <person name="Mattison A."/>
            <person name="Morishige D.T."/>
            <person name="Grimwood J."/>
            <person name="Schmutz J."/>
            <person name="Mullet J.E."/>
        </authorList>
    </citation>
    <scope>NUCLEOTIDE SEQUENCE [LARGE SCALE GENOMIC DNA]</scope>
    <source>
        <strain evidence="18">cv. BTx623</strain>
    </source>
</reference>
<comment type="cofactor">
    <cofactor evidence="13">
        <name>Cu cation</name>
        <dbReference type="ChEBI" id="CHEBI:23378"/>
    </cofactor>
    <text evidence="13">Binds 4 Cu cations per monomer.</text>
</comment>
<evidence type="ECO:0000259" key="16">
    <source>
        <dbReference type="Pfam" id="PF07732"/>
    </source>
</evidence>
<dbReference type="InterPro" id="IPR034288">
    <property type="entry name" value="CuRO_1_LCC"/>
</dbReference>
<dbReference type="OMA" id="AGAYWMR"/>
<evidence type="ECO:0000256" key="3">
    <source>
        <dbReference type="ARBA" id="ARBA00004271"/>
    </source>
</evidence>
<gene>
    <name evidence="17" type="ORF">SORBI_3004G235900</name>
</gene>
<dbReference type="eggNOG" id="KOG1263">
    <property type="taxonomic scope" value="Eukaryota"/>
</dbReference>
<keyword evidence="13" id="KW-0732">Signal</keyword>
<keyword evidence="11 13" id="KW-0186">Copper</keyword>
<evidence type="ECO:0000256" key="1">
    <source>
        <dbReference type="ARBA" id="ARBA00000349"/>
    </source>
</evidence>
<keyword evidence="9 13" id="KW-0677">Repeat</keyword>
<dbReference type="EC" id="1.10.3.2" evidence="5 13"/>
<proteinExistence type="inferred from homology"/>
<dbReference type="InterPro" id="IPR011707">
    <property type="entry name" value="Cu-oxidase-like_N"/>
</dbReference>
<comment type="function">
    <text evidence="2 13">Lignin degradation and detoxification of lignin-derived products.</text>
</comment>
<sequence>MAVSRMPAIWVLLIGAVLTFGVAVSPAQASRSHRHYDFVIKKADYTRLCQRKSILTVNGQFPGPTIYARKGDVVTVNVHNHGDKNITVHWHGVDQPRNPWSDGPEFITQCPIQPGASFTYKIILTWEEGTLWWHAHSDFDRNTVHGAIVIRPRRGTTYPFKKPHKEIPIFLGEWWKVDLRQVLADALRTGSEFNASDANTINGQPGDLFPCSRDGTFKLPVEDGKTYMLRLINAVFTYESFFSVAGHSLTVIGTDGSYVKPFAVDYVFIAPGQTVTALLTADRASRGLRNARYYMAARPLLPNNPFISFDKYDNSVATAVLEYADDDAAAAAAPDPEFPVLPAINDSAAADAYTTRLRSLASEEHPVSVPRHVQEHMLVTLAVNFLACSPDEHCQGPQGNRMGASLNNVSFEAPRHASILDAYYHKDKVRGVHTTDDLFPSNPPLLFNFTAGDDLPQELWFTKRGAKVKVLEYGSTVEVVLQNTALLGGDSHPIHLHGFSFYVVGTGSGNFDGDRDPAGYNLVDPPYQNTVAVPNGGWSAIRFRAENPGVWFMHCHFERHMAWGMDTVFIVKDGNVPEAKMLPPPPGMPRC</sequence>
<name>A0A1Z5RPA1_SORBI</name>
<dbReference type="Proteomes" id="UP000000768">
    <property type="component" value="Chromosome 4"/>
</dbReference>
<dbReference type="InterPro" id="IPR017761">
    <property type="entry name" value="Laccase"/>
</dbReference>
<evidence type="ECO:0000256" key="13">
    <source>
        <dbReference type="RuleBase" id="RU361119"/>
    </source>
</evidence>
<dbReference type="OrthoDB" id="2121828at2759"/>
<keyword evidence="8 13" id="KW-0479">Metal-binding</keyword>
<dbReference type="PANTHER" id="PTHR11709">
    <property type="entry name" value="MULTI-COPPER OXIDASE"/>
    <property type="match status" value="1"/>
</dbReference>
<feature type="domain" description="Plastocyanin-like" evidence="15">
    <location>
        <begin position="439"/>
        <end position="574"/>
    </location>
</feature>
<dbReference type="AlphaFoldDB" id="A0A1Z5RPA1"/>
<comment type="catalytic activity">
    <reaction evidence="1 13">
        <text>4 hydroquinone + O2 = 4 benzosemiquinone + 2 H2O</text>
        <dbReference type="Rhea" id="RHEA:11276"/>
        <dbReference type="ChEBI" id="CHEBI:15377"/>
        <dbReference type="ChEBI" id="CHEBI:15379"/>
        <dbReference type="ChEBI" id="CHEBI:17594"/>
        <dbReference type="ChEBI" id="CHEBI:17977"/>
        <dbReference type="EC" id="1.10.3.2"/>
    </reaction>
</comment>
<dbReference type="InterPro" id="IPR011706">
    <property type="entry name" value="Cu-oxidase_C"/>
</dbReference>
<dbReference type="NCBIfam" id="TIGR03389">
    <property type="entry name" value="laccase"/>
    <property type="match status" value="1"/>
</dbReference>
<keyword evidence="18" id="KW-1185">Reference proteome</keyword>
<dbReference type="Pfam" id="PF00394">
    <property type="entry name" value="Cu-oxidase"/>
    <property type="match status" value="1"/>
</dbReference>
<dbReference type="Gramene" id="OQU85421">
    <property type="protein sequence ID" value="OQU85421"/>
    <property type="gene ID" value="SORBI_3004G235900"/>
</dbReference>
<comment type="subcellular location">
    <subcellularLocation>
        <location evidence="3 13">Secreted</location>
        <location evidence="3 13">Extracellular space</location>
        <location evidence="3 13">Apoplast</location>
    </subcellularLocation>
</comment>
<dbReference type="InterPro" id="IPR033138">
    <property type="entry name" value="Cu_oxidase_CS"/>
</dbReference>
<dbReference type="GO" id="GO:0005507">
    <property type="term" value="F:copper ion binding"/>
    <property type="evidence" value="ECO:0007669"/>
    <property type="project" value="InterPro"/>
</dbReference>
<keyword evidence="6 13" id="KW-0052">Apoplast</keyword>
<feature type="chain" id="PRO_5011018520" description="Laccase" evidence="13">
    <location>
        <begin position="30"/>
        <end position="591"/>
    </location>
</feature>
<feature type="domain" description="Plastocyanin-like" evidence="16">
    <location>
        <begin position="41"/>
        <end position="154"/>
    </location>
</feature>
<evidence type="ECO:0000256" key="6">
    <source>
        <dbReference type="ARBA" id="ARBA00022523"/>
    </source>
</evidence>
<evidence type="ECO:0000259" key="15">
    <source>
        <dbReference type="Pfam" id="PF07731"/>
    </source>
</evidence>
<dbReference type="GO" id="GO:0046274">
    <property type="term" value="P:lignin catabolic process"/>
    <property type="evidence" value="ECO:0007669"/>
    <property type="project" value="UniProtKB-KW"/>
</dbReference>
<dbReference type="CDD" id="cd13875">
    <property type="entry name" value="CuRO_2_LCC_plant"/>
    <property type="match status" value="1"/>
</dbReference>
<reference evidence="17 18" key="1">
    <citation type="journal article" date="2009" name="Nature">
        <title>The Sorghum bicolor genome and the diversification of grasses.</title>
        <authorList>
            <person name="Paterson A.H."/>
            <person name="Bowers J.E."/>
            <person name="Bruggmann R."/>
            <person name="Dubchak I."/>
            <person name="Grimwood J."/>
            <person name="Gundlach H."/>
            <person name="Haberer G."/>
            <person name="Hellsten U."/>
            <person name="Mitros T."/>
            <person name="Poliakov A."/>
            <person name="Schmutz J."/>
            <person name="Spannagl M."/>
            <person name="Tang H."/>
            <person name="Wang X."/>
            <person name="Wicker T."/>
            <person name="Bharti A.K."/>
            <person name="Chapman J."/>
            <person name="Feltus F.A."/>
            <person name="Gowik U."/>
            <person name="Grigoriev I.V."/>
            <person name="Lyons E."/>
            <person name="Maher C.A."/>
            <person name="Martis M."/>
            <person name="Narechania A."/>
            <person name="Otillar R.P."/>
            <person name="Penning B.W."/>
            <person name="Salamov A.A."/>
            <person name="Wang Y."/>
            <person name="Zhang L."/>
            <person name="Carpita N.C."/>
            <person name="Freeling M."/>
            <person name="Gingle A.R."/>
            <person name="Hash C.T."/>
            <person name="Keller B."/>
            <person name="Klein P."/>
            <person name="Kresovich S."/>
            <person name="McCann M.C."/>
            <person name="Ming R."/>
            <person name="Peterson D.G."/>
            <person name="Mehboob-ur-Rahman"/>
            <person name="Ware D."/>
            <person name="Westhoff P."/>
            <person name="Mayer K.F."/>
            <person name="Messing J."/>
            <person name="Rokhsar D.S."/>
        </authorList>
    </citation>
    <scope>NUCLEOTIDE SEQUENCE [LARGE SCALE GENOMIC DNA]</scope>
    <source>
        <strain evidence="18">cv. BTx623</strain>
    </source>
</reference>
<keyword evidence="7 13" id="KW-0964">Secreted</keyword>
<dbReference type="GO" id="GO:0016491">
    <property type="term" value="F:oxidoreductase activity"/>
    <property type="evidence" value="ECO:0000318"/>
    <property type="project" value="GO_Central"/>
</dbReference>
<protein>
    <recommendedName>
        <fullName evidence="5 13">Laccase</fullName>
        <ecNumber evidence="5 13">1.10.3.2</ecNumber>
    </recommendedName>
    <alternativeName>
        <fullName evidence="13">Benzenediol:oxygen oxidoreductase</fullName>
    </alternativeName>
    <alternativeName>
        <fullName evidence="13">Diphenol oxidase</fullName>
    </alternativeName>
    <alternativeName>
        <fullName evidence="13">Urishiol oxidase</fullName>
    </alternativeName>
</protein>
<evidence type="ECO:0000256" key="8">
    <source>
        <dbReference type="ARBA" id="ARBA00022723"/>
    </source>
</evidence>
<dbReference type="KEGG" id="sbi:8075702"/>
<dbReference type="InterPro" id="IPR008972">
    <property type="entry name" value="Cupredoxin"/>
</dbReference>
<feature type="domain" description="Plastocyanin-like" evidence="14">
    <location>
        <begin position="166"/>
        <end position="324"/>
    </location>
</feature>
<evidence type="ECO:0000256" key="7">
    <source>
        <dbReference type="ARBA" id="ARBA00022525"/>
    </source>
</evidence>
<dbReference type="InParanoid" id="A0A1Z5RPA1"/>
<evidence type="ECO:0000256" key="12">
    <source>
        <dbReference type="ARBA" id="ARBA00023185"/>
    </source>
</evidence>